<gene>
    <name evidence="1" type="ORF">NCI00_24795</name>
</gene>
<protein>
    <submittedName>
        <fullName evidence="1">Uncharacterized protein</fullName>
    </submittedName>
</protein>
<dbReference type="Proteomes" id="UP001204772">
    <property type="component" value="Unassembled WGS sequence"/>
</dbReference>
<organism evidence="1 2">
    <name type="scientific">Runella salmonicolor</name>
    <dbReference type="NCBI Taxonomy" id="2950278"/>
    <lineage>
        <taxon>Bacteria</taxon>
        <taxon>Pseudomonadati</taxon>
        <taxon>Bacteroidota</taxon>
        <taxon>Cytophagia</taxon>
        <taxon>Cytophagales</taxon>
        <taxon>Spirosomataceae</taxon>
        <taxon>Runella</taxon>
    </lineage>
</organism>
<evidence type="ECO:0000313" key="2">
    <source>
        <dbReference type="Proteomes" id="UP001204772"/>
    </source>
</evidence>
<proteinExistence type="predicted"/>
<sequence>MKKSQNTELDFIIDKLTNSIENTFTGEVFETEIVRLTSADSKQIKKADWQFDWHKELKDQTKEIYKLTTVNNPTIIQGLVSIEDKQDHVFMHLIESAKFNKGKGKVYFGVPGNLIAYACKVSVDKGFEGFLAFDAKSALIKHYQQSLHATHFRGLRMFIEPNAALRLISQYFKN</sequence>
<dbReference type="EMBL" id="JAMZEL010000014">
    <property type="protein sequence ID" value="MCP1385680.1"/>
    <property type="molecule type" value="Genomic_DNA"/>
</dbReference>
<keyword evidence="2" id="KW-1185">Reference proteome</keyword>
<comment type="caution">
    <text evidence="1">The sequence shown here is derived from an EMBL/GenBank/DDBJ whole genome shotgun (WGS) entry which is preliminary data.</text>
</comment>
<dbReference type="RefSeq" id="WP_253532189.1">
    <property type="nucleotide sequence ID" value="NZ_JAMZEL010000014.1"/>
</dbReference>
<accession>A0ABT1FV84</accession>
<name>A0ABT1FV84_9BACT</name>
<evidence type="ECO:0000313" key="1">
    <source>
        <dbReference type="EMBL" id="MCP1385680.1"/>
    </source>
</evidence>
<reference evidence="1 2" key="1">
    <citation type="submission" date="2022-06" db="EMBL/GenBank/DDBJ databases">
        <title>Runella sp. S5 genome sequencing.</title>
        <authorList>
            <person name="Park S."/>
        </authorList>
    </citation>
    <scope>NUCLEOTIDE SEQUENCE [LARGE SCALE GENOMIC DNA]</scope>
    <source>
        <strain evidence="1 2">S5</strain>
    </source>
</reference>